<sequence>MLQYCGKHESILKSNETKAGSLLMQALGLTIPRMSWLLRAAPALVLLAISWRAITSGIFPKEKVPYGGQVHPAFQEVKEIFEKNVQSGREPGASFAVYRHGKPLVDLWGGYADVESKKPWQQGTLSQLWSSTKGVAAVVVGMLADRGFIDYQRKVSDYWPEFAANGKEDVTVAMLLSHQAGLMHLSRGLTLYDYRDQWELVEELMAKQEPMWLPGTRFSYHAFTYGMYVDALVRKVDPLHRNISQFFKEEVADPFDLDLHIGLPFNQFYRSTRAEYVSLLSIFISKFALQPGLWKWLPDVFFGGFLAKSLEVFDFMNNMYVMNDAELRSIGLASAVGFGNARSLAKLYDFLSNNGTVQGKRLLSKDHVKSLSTPVTEKIEVIAFPDRPFAMGTIVDNNPLGQTIFGHRGYGGQNGYADPTHGVGVSYVTNFNSIYSDCDDPRATDLLQALYRCLQRYQQLPEDEK</sequence>
<dbReference type="SUPFAM" id="SSF56601">
    <property type="entry name" value="beta-lactamase/transpeptidase-like"/>
    <property type="match status" value="1"/>
</dbReference>
<dbReference type="InterPro" id="IPR052907">
    <property type="entry name" value="Beta-lactamase/esterase"/>
</dbReference>
<dbReference type="PANTHER" id="PTHR43319">
    <property type="entry name" value="BETA-LACTAMASE-RELATED"/>
    <property type="match status" value="1"/>
</dbReference>
<accession>A0ABM0K5K9</accession>
<dbReference type="GeneID" id="101858218"/>
<dbReference type="InterPro" id="IPR001466">
    <property type="entry name" value="Beta-lactam-related"/>
</dbReference>
<proteinExistence type="predicted"/>
<dbReference type="RefSeq" id="XP_005109262.2">
    <property type="nucleotide sequence ID" value="XM_005109205.3"/>
</dbReference>
<dbReference type="Pfam" id="PF00144">
    <property type="entry name" value="Beta-lactamase"/>
    <property type="match status" value="1"/>
</dbReference>
<reference evidence="3" key="1">
    <citation type="submission" date="2025-08" db="UniProtKB">
        <authorList>
            <consortium name="RefSeq"/>
        </authorList>
    </citation>
    <scope>IDENTIFICATION</scope>
</reference>
<evidence type="ECO:0000259" key="1">
    <source>
        <dbReference type="Pfam" id="PF00144"/>
    </source>
</evidence>
<dbReference type="PANTHER" id="PTHR43319:SF3">
    <property type="entry name" value="BETA-LACTAMASE-RELATED DOMAIN-CONTAINING PROTEIN"/>
    <property type="match status" value="1"/>
</dbReference>
<name>A0ABM0K5K9_APLCA</name>
<gene>
    <name evidence="3" type="primary">LOC101858218</name>
</gene>
<evidence type="ECO:0000313" key="3">
    <source>
        <dbReference type="RefSeq" id="XP_005109262.2"/>
    </source>
</evidence>
<dbReference type="Proteomes" id="UP000694888">
    <property type="component" value="Unplaced"/>
</dbReference>
<keyword evidence="2" id="KW-1185">Reference proteome</keyword>
<organism evidence="2 3">
    <name type="scientific">Aplysia californica</name>
    <name type="common">California sea hare</name>
    <dbReference type="NCBI Taxonomy" id="6500"/>
    <lineage>
        <taxon>Eukaryota</taxon>
        <taxon>Metazoa</taxon>
        <taxon>Spiralia</taxon>
        <taxon>Lophotrochozoa</taxon>
        <taxon>Mollusca</taxon>
        <taxon>Gastropoda</taxon>
        <taxon>Heterobranchia</taxon>
        <taxon>Euthyneura</taxon>
        <taxon>Tectipleura</taxon>
        <taxon>Aplysiida</taxon>
        <taxon>Aplysioidea</taxon>
        <taxon>Aplysiidae</taxon>
        <taxon>Aplysia</taxon>
    </lineage>
</organism>
<dbReference type="Gene3D" id="3.40.710.10">
    <property type="entry name" value="DD-peptidase/beta-lactamase superfamily"/>
    <property type="match status" value="1"/>
</dbReference>
<evidence type="ECO:0000313" key="2">
    <source>
        <dbReference type="Proteomes" id="UP000694888"/>
    </source>
</evidence>
<protein>
    <submittedName>
        <fullName evidence="3">Beta-lactamase domain-containing protein 2</fullName>
    </submittedName>
</protein>
<feature type="domain" description="Beta-lactamase-related" evidence="1">
    <location>
        <begin position="78"/>
        <end position="443"/>
    </location>
</feature>
<dbReference type="InterPro" id="IPR012338">
    <property type="entry name" value="Beta-lactam/transpept-like"/>
</dbReference>